<name>A0A8H3IFN6_9LECA</name>
<dbReference type="Pfam" id="PF13516">
    <property type="entry name" value="LRR_6"/>
    <property type="match status" value="1"/>
</dbReference>
<keyword evidence="2" id="KW-1185">Reference proteome</keyword>
<sequence>MVLIPSSYRETQPTSSTTTSRYLAADFPTLTNRRISSPRFTPDFAHEPLPAECTNIGRTGTIADKRAISEPAASDPTCKAQGSQHYRDIRKSSCSSVKEEEGGIAQSFLESVNASVPTSPDAVHDVGSPTRAGTCDCCCRCGRSPKWQPVGPGRKRRSKSYTALRTGISELSGWDLELPRRQEPAEIEVEKSYGPGEAPIERLPVEVLDEIIAQLALEIPPAGYGPRNVDLVSCLLTSKTFHVATINTLYSQTTLPHSSIFAKFLHHISEHPGLGIIVRRLDLSHTTSVGLGRSRQTNAEVQDLTSKTLLNCLELIPAVQEVLLQENLDDDIDENVLRKLFFGLPKLRAVDFCASASSSFVDAFTSTLTTLANSPSTMLSTRRLGLHECFTLPSSAFETLLSRLPQLTHLDVSHTRITDEALMSLPASATLSHLNLGRCIYITGEGVVDFLTTHPAVRNLVYLNLSCDISRYRLLSDADIDRLLPSLPSTLRSLNLNGAQIYPRHIPQLMPLTKHVEELGLACANLTVADVNTLFRQPGPSPTGSDGKQQPWVRPTLHYLDLTAIPAITQSTLFNTPAPTNILLTPATLPLEVIELGDKAISSLRECKNTNKRLGWVVKELGRRGWYVREPVANAGSNGIGATNGRRGWKMGAMWWGMRKVPVAWGEVGGLYGHYMFKK</sequence>
<reference evidence="1" key="1">
    <citation type="submission" date="2021-03" db="EMBL/GenBank/DDBJ databases">
        <authorList>
            <person name="Tagirdzhanova G."/>
        </authorList>
    </citation>
    <scope>NUCLEOTIDE SEQUENCE</scope>
</reference>
<dbReference type="Proteomes" id="UP000664203">
    <property type="component" value="Unassembled WGS sequence"/>
</dbReference>
<dbReference type="InterPro" id="IPR001611">
    <property type="entry name" value="Leu-rich_rpt"/>
</dbReference>
<comment type="caution">
    <text evidence="1">The sequence shown here is derived from an EMBL/GenBank/DDBJ whole genome shotgun (WGS) entry which is preliminary data.</text>
</comment>
<dbReference type="AlphaFoldDB" id="A0A8H3IFN6"/>
<dbReference type="OrthoDB" id="9994419at2759"/>
<evidence type="ECO:0000313" key="2">
    <source>
        <dbReference type="Proteomes" id="UP000664203"/>
    </source>
</evidence>
<proteinExistence type="predicted"/>
<organism evidence="1 2">
    <name type="scientific">Alectoria fallacina</name>
    <dbReference type="NCBI Taxonomy" id="1903189"/>
    <lineage>
        <taxon>Eukaryota</taxon>
        <taxon>Fungi</taxon>
        <taxon>Dikarya</taxon>
        <taxon>Ascomycota</taxon>
        <taxon>Pezizomycotina</taxon>
        <taxon>Lecanoromycetes</taxon>
        <taxon>OSLEUM clade</taxon>
        <taxon>Lecanoromycetidae</taxon>
        <taxon>Lecanorales</taxon>
        <taxon>Lecanorineae</taxon>
        <taxon>Parmeliaceae</taxon>
        <taxon>Alectoria</taxon>
    </lineage>
</organism>
<dbReference type="Gene3D" id="3.80.10.10">
    <property type="entry name" value="Ribonuclease Inhibitor"/>
    <property type="match status" value="1"/>
</dbReference>
<dbReference type="SUPFAM" id="SSF52047">
    <property type="entry name" value="RNI-like"/>
    <property type="match status" value="1"/>
</dbReference>
<evidence type="ECO:0000313" key="1">
    <source>
        <dbReference type="EMBL" id="CAF9911919.1"/>
    </source>
</evidence>
<protein>
    <submittedName>
        <fullName evidence="1">Uncharacterized protein</fullName>
    </submittedName>
</protein>
<dbReference type="EMBL" id="CAJPDR010000052">
    <property type="protein sequence ID" value="CAF9911919.1"/>
    <property type="molecule type" value="Genomic_DNA"/>
</dbReference>
<accession>A0A8H3IFN6</accession>
<dbReference type="InterPro" id="IPR032675">
    <property type="entry name" value="LRR_dom_sf"/>
</dbReference>
<gene>
    <name evidence="1" type="ORF">ALECFALPRED_007764</name>
</gene>